<name>A0A1J5RG04_9ZZZZ</name>
<keyword evidence="1" id="KW-0285">Flavoprotein</keyword>
<dbReference type="GO" id="GO:0102919">
    <property type="term" value="F:5,6-dimethylbenzimidazole synthase activity"/>
    <property type="evidence" value="ECO:0007669"/>
    <property type="project" value="UniProtKB-EC"/>
</dbReference>
<comment type="caution">
    <text evidence="5">The sequence shown here is derived from an EMBL/GenBank/DDBJ whole genome shotgun (WGS) entry which is preliminary data.</text>
</comment>
<keyword evidence="2" id="KW-0288">FMN</keyword>
<dbReference type="Gene3D" id="3.40.109.10">
    <property type="entry name" value="NADH Oxidase"/>
    <property type="match status" value="1"/>
</dbReference>
<keyword evidence="3 5" id="KW-0560">Oxidoreductase</keyword>
<organism evidence="5">
    <name type="scientific">mine drainage metagenome</name>
    <dbReference type="NCBI Taxonomy" id="410659"/>
    <lineage>
        <taxon>unclassified sequences</taxon>
        <taxon>metagenomes</taxon>
        <taxon>ecological metagenomes</taxon>
    </lineage>
</organism>
<reference evidence="5" key="1">
    <citation type="submission" date="2016-10" db="EMBL/GenBank/DDBJ databases">
        <title>Sequence of Gallionella enrichment culture.</title>
        <authorList>
            <person name="Poehlein A."/>
            <person name="Muehling M."/>
            <person name="Daniel R."/>
        </authorList>
    </citation>
    <scope>NUCLEOTIDE SEQUENCE</scope>
</reference>
<dbReference type="AlphaFoldDB" id="A0A1J5RG04"/>
<dbReference type="EC" id="1.13.11.79" evidence="5"/>
<evidence type="ECO:0000256" key="1">
    <source>
        <dbReference type="ARBA" id="ARBA00022630"/>
    </source>
</evidence>
<dbReference type="NCBIfam" id="TIGR02476">
    <property type="entry name" value="BluB"/>
    <property type="match status" value="1"/>
</dbReference>
<dbReference type="SUPFAM" id="SSF55469">
    <property type="entry name" value="FMN-dependent nitroreductase-like"/>
    <property type="match status" value="1"/>
</dbReference>
<evidence type="ECO:0000313" key="5">
    <source>
        <dbReference type="EMBL" id="OIQ88547.1"/>
    </source>
</evidence>
<proteinExistence type="predicted"/>
<dbReference type="InterPro" id="IPR012825">
    <property type="entry name" value="BluB"/>
</dbReference>
<dbReference type="InterPro" id="IPR029479">
    <property type="entry name" value="Nitroreductase"/>
</dbReference>
<dbReference type="Pfam" id="PF00881">
    <property type="entry name" value="Nitroreductase"/>
    <property type="match status" value="1"/>
</dbReference>
<evidence type="ECO:0000259" key="4">
    <source>
        <dbReference type="Pfam" id="PF00881"/>
    </source>
</evidence>
<dbReference type="InterPro" id="IPR050627">
    <property type="entry name" value="Nitroreductase/BluB"/>
</dbReference>
<dbReference type="EMBL" id="MLJW01000368">
    <property type="protein sequence ID" value="OIQ88547.1"/>
    <property type="molecule type" value="Genomic_DNA"/>
</dbReference>
<dbReference type="PANTHER" id="PTHR23026">
    <property type="entry name" value="NADPH NITROREDUCTASE"/>
    <property type="match status" value="1"/>
</dbReference>
<protein>
    <submittedName>
        <fullName evidence="5">5,6-dimethylbenzimidazole synthase</fullName>
        <ecNumber evidence="5">1.13.11.79</ecNumber>
    </submittedName>
</protein>
<evidence type="ECO:0000256" key="2">
    <source>
        <dbReference type="ARBA" id="ARBA00022643"/>
    </source>
</evidence>
<sequence length="225" mass="25438">MTLDPHRYTDAEIDAVWKCMRERRDMRHFLRDPLPEGCLDRLVDAAQLAPSVGFMQPWRFLRITDPALRDEIRELVEAERLVTAGALPSRNQEFLEVKIEGLRECAEVLAVALMPQRERHVIGRRTMPQMDLASIGCAVQNMWLAARAEGVGLGWVSFFDPEQLARLLELPAGASPVALLCIGRVAAFYPRPMFEQAGWGRRLARAQVLFENRWPEGAGGTEPAY</sequence>
<evidence type="ECO:0000256" key="3">
    <source>
        <dbReference type="ARBA" id="ARBA00023002"/>
    </source>
</evidence>
<feature type="domain" description="Nitroreductase" evidence="4">
    <location>
        <begin position="21"/>
        <end position="184"/>
    </location>
</feature>
<gene>
    <name evidence="5" type="primary">bluB_9</name>
    <name evidence="5" type="ORF">GALL_295780</name>
</gene>
<accession>A0A1J5RG04</accession>
<dbReference type="InterPro" id="IPR000415">
    <property type="entry name" value="Nitroreductase-like"/>
</dbReference>
<dbReference type="PANTHER" id="PTHR23026:SF90">
    <property type="entry name" value="IODOTYROSINE DEIODINASE 1"/>
    <property type="match status" value="1"/>
</dbReference>